<gene>
    <name evidence="2" type="ORF">DPMN_097916</name>
</gene>
<dbReference type="Proteomes" id="UP000828390">
    <property type="component" value="Unassembled WGS sequence"/>
</dbReference>
<evidence type="ECO:0000313" key="3">
    <source>
        <dbReference type="Proteomes" id="UP000828390"/>
    </source>
</evidence>
<protein>
    <submittedName>
        <fullName evidence="2">Uncharacterized protein</fullName>
    </submittedName>
</protein>
<dbReference type="EMBL" id="JAIWYP010000003">
    <property type="protein sequence ID" value="KAH3855349.1"/>
    <property type="molecule type" value="Genomic_DNA"/>
</dbReference>
<feature type="compositionally biased region" description="Acidic residues" evidence="1">
    <location>
        <begin position="8"/>
        <end position="21"/>
    </location>
</feature>
<keyword evidence="3" id="KW-1185">Reference proteome</keyword>
<evidence type="ECO:0000256" key="1">
    <source>
        <dbReference type="SAM" id="MobiDB-lite"/>
    </source>
</evidence>
<comment type="caution">
    <text evidence="2">The sequence shown here is derived from an EMBL/GenBank/DDBJ whole genome shotgun (WGS) entry which is preliminary data.</text>
</comment>
<reference evidence="2" key="1">
    <citation type="journal article" date="2019" name="bioRxiv">
        <title>The Genome of the Zebra Mussel, Dreissena polymorpha: A Resource for Invasive Species Research.</title>
        <authorList>
            <person name="McCartney M.A."/>
            <person name="Auch B."/>
            <person name="Kono T."/>
            <person name="Mallez S."/>
            <person name="Zhang Y."/>
            <person name="Obille A."/>
            <person name="Becker A."/>
            <person name="Abrahante J.E."/>
            <person name="Garbe J."/>
            <person name="Badalamenti J.P."/>
            <person name="Herman A."/>
            <person name="Mangelson H."/>
            <person name="Liachko I."/>
            <person name="Sullivan S."/>
            <person name="Sone E.D."/>
            <person name="Koren S."/>
            <person name="Silverstein K.A.T."/>
            <person name="Beckman K.B."/>
            <person name="Gohl D.M."/>
        </authorList>
    </citation>
    <scope>NUCLEOTIDE SEQUENCE</scope>
    <source>
        <strain evidence="2">Duluth1</strain>
        <tissue evidence="2">Whole animal</tissue>
    </source>
</reference>
<accession>A0A9D4LCM0</accession>
<evidence type="ECO:0000313" key="2">
    <source>
        <dbReference type="EMBL" id="KAH3855349.1"/>
    </source>
</evidence>
<feature type="region of interest" description="Disordered" evidence="1">
    <location>
        <begin position="1"/>
        <end position="21"/>
    </location>
</feature>
<dbReference type="Gene3D" id="3.30.70.1820">
    <property type="entry name" value="L1 transposable element, RRM domain"/>
    <property type="match status" value="1"/>
</dbReference>
<reference evidence="2" key="2">
    <citation type="submission" date="2020-11" db="EMBL/GenBank/DDBJ databases">
        <authorList>
            <person name="McCartney M.A."/>
            <person name="Auch B."/>
            <person name="Kono T."/>
            <person name="Mallez S."/>
            <person name="Becker A."/>
            <person name="Gohl D.M."/>
            <person name="Silverstein K.A.T."/>
            <person name="Koren S."/>
            <person name="Bechman K.B."/>
            <person name="Herman A."/>
            <person name="Abrahante J.E."/>
            <person name="Garbe J."/>
        </authorList>
    </citation>
    <scope>NUCLEOTIDE SEQUENCE</scope>
    <source>
        <strain evidence="2">Duluth1</strain>
        <tissue evidence="2">Whole animal</tissue>
    </source>
</reference>
<organism evidence="2 3">
    <name type="scientific">Dreissena polymorpha</name>
    <name type="common">Zebra mussel</name>
    <name type="synonym">Mytilus polymorpha</name>
    <dbReference type="NCBI Taxonomy" id="45954"/>
    <lineage>
        <taxon>Eukaryota</taxon>
        <taxon>Metazoa</taxon>
        <taxon>Spiralia</taxon>
        <taxon>Lophotrochozoa</taxon>
        <taxon>Mollusca</taxon>
        <taxon>Bivalvia</taxon>
        <taxon>Autobranchia</taxon>
        <taxon>Heteroconchia</taxon>
        <taxon>Euheterodonta</taxon>
        <taxon>Imparidentia</taxon>
        <taxon>Neoheterodontei</taxon>
        <taxon>Myida</taxon>
        <taxon>Dreissenoidea</taxon>
        <taxon>Dreissenidae</taxon>
        <taxon>Dreissena</taxon>
    </lineage>
</organism>
<name>A0A9D4LCM0_DREPO</name>
<proteinExistence type="predicted"/>
<dbReference type="AlphaFoldDB" id="A0A9D4LCM0"/>
<sequence>MDTRDEEYSGDSVDEGDEGDFDVCGGISLENRFVISNKGENGGKWQTVAKKIKKASSSNSDSFANLSTDEKLNCIFAQVNKNFEKINDVEDEQHACRKDVKNVHRFCTELENRIIDMERMCVRQEHMSKVLCYRSIDIEARSMRNNLVFYGITERLSYKYGDKQLILNFLQNELDIDTDEICIERAHRLGKSSPQAYRVGTDQKRPLIARFRDYCDTEIIMRKVYLLKNSRFGIDRQYPKEMANARATLYKSEEAVNARANGRKVQIPGQIIYRQQHAGYANTSLTDGTSLTENNKSHAREVSSSAFLYLCSVYLVFKHRTLFG</sequence>